<dbReference type="Gene3D" id="3.20.20.120">
    <property type="entry name" value="Enolase-like C-terminal domain"/>
    <property type="match status" value="1"/>
</dbReference>
<dbReference type="GO" id="GO:0000287">
    <property type="term" value="F:magnesium ion binding"/>
    <property type="evidence" value="ECO:0007669"/>
    <property type="project" value="TreeGrafter"/>
</dbReference>
<feature type="domain" description="Mandelate racemase/muconate lactonizing enzyme C-terminal" evidence="4">
    <location>
        <begin position="149"/>
        <end position="249"/>
    </location>
</feature>
<evidence type="ECO:0000256" key="1">
    <source>
        <dbReference type="ARBA" id="ARBA00001946"/>
    </source>
</evidence>
<dbReference type="Pfam" id="PF13378">
    <property type="entry name" value="MR_MLE_C"/>
    <property type="match status" value="1"/>
</dbReference>
<dbReference type="Gene3D" id="3.30.390.10">
    <property type="entry name" value="Enolase-like, N-terminal domain"/>
    <property type="match status" value="1"/>
</dbReference>
<gene>
    <name evidence="5" type="ORF">IAA45_00600</name>
</gene>
<dbReference type="AlphaFoldDB" id="A0A9D1WFW0"/>
<evidence type="ECO:0000313" key="5">
    <source>
        <dbReference type="EMBL" id="HIX58204.1"/>
    </source>
</evidence>
<dbReference type="SMART" id="SM00922">
    <property type="entry name" value="MR_MLE"/>
    <property type="match status" value="1"/>
</dbReference>
<dbReference type="Proteomes" id="UP000886817">
    <property type="component" value="Unassembled WGS sequence"/>
</dbReference>
<reference evidence="5" key="2">
    <citation type="submission" date="2021-04" db="EMBL/GenBank/DDBJ databases">
        <authorList>
            <person name="Gilroy R."/>
        </authorList>
    </citation>
    <scope>NUCLEOTIDE SEQUENCE</scope>
    <source>
        <strain evidence="5">ChiSjej1B19-8411</strain>
    </source>
</reference>
<dbReference type="InterPro" id="IPR029065">
    <property type="entry name" value="Enolase_C-like"/>
</dbReference>
<keyword evidence="3" id="KW-0460">Magnesium</keyword>
<dbReference type="GO" id="GO:0016836">
    <property type="term" value="F:hydro-lyase activity"/>
    <property type="evidence" value="ECO:0007669"/>
    <property type="project" value="TreeGrafter"/>
</dbReference>
<dbReference type="SFLD" id="SFLDS00001">
    <property type="entry name" value="Enolase"/>
    <property type="match status" value="1"/>
</dbReference>
<protein>
    <submittedName>
        <fullName evidence="5">Mandelate racemase/muconate lactonizing enzyme family protein</fullName>
    </submittedName>
</protein>
<dbReference type="PANTHER" id="PTHR13794:SF58">
    <property type="entry name" value="MITOCHONDRIAL ENOLASE SUPERFAMILY MEMBER 1"/>
    <property type="match status" value="1"/>
</dbReference>
<comment type="cofactor">
    <cofactor evidence="1">
        <name>Mg(2+)</name>
        <dbReference type="ChEBI" id="CHEBI:18420"/>
    </cofactor>
</comment>
<reference evidence="5" key="1">
    <citation type="journal article" date="2021" name="PeerJ">
        <title>Extensive microbial diversity within the chicken gut microbiome revealed by metagenomics and culture.</title>
        <authorList>
            <person name="Gilroy R."/>
            <person name="Ravi A."/>
            <person name="Getino M."/>
            <person name="Pursley I."/>
            <person name="Horton D.L."/>
            <person name="Alikhan N.F."/>
            <person name="Baker D."/>
            <person name="Gharbi K."/>
            <person name="Hall N."/>
            <person name="Watson M."/>
            <person name="Adriaenssens E.M."/>
            <person name="Foster-Nyarko E."/>
            <person name="Jarju S."/>
            <person name="Secka A."/>
            <person name="Antonio M."/>
            <person name="Oren A."/>
            <person name="Chaudhuri R.R."/>
            <person name="La Ragione R."/>
            <person name="Hildebrand F."/>
            <person name="Pallen M.J."/>
        </authorList>
    </citation>
    <scope>NUCLEOTIDE SEQUENCE</scope>
    <source>
        <strain evidence="5">ChiSjej1B19-8411</strain>
    </source>
</reference>
<dbReference type="InterPro" id="IPR036849">
    <property type="entry name" value="Enolase-like_C_sf"/>
</dbReference>
<dbReference type="InterPro" id="IPR029017">
    <property type="entry name" value="Enolase-like_N"/>
</dbReference>
<dbReference type="InterPro" id="IPR018110">
    <property type="entry name" value="Mandel_Rmase/mucon_lact_enz_CS"/>
</dbReference>
<organism evidence="5 6">
    <name type="scientific">Candidatus Blautia gallistercoris</name>
    <dbReference type="NCBI Taxonomy" id="2838490"/>
    <lineage>
        <taxon>Bacteria</taxon>
        <taxon>Bacillati</taxon>
        <taxon>Bacillota</taxon>
        <taxon>Clostridia</taxon>
        <taxon>Lachnospirales</taxon>
        <taxon>Lachnospiraceae</taxon>
        <taxon>Blautia</taxon>
    </lineage>
</organism>
<dbReference type="GO" id="GO:0009063">
    <property type="term" value="P:amino acid catabolic process"/>
    <property type="evidence" value="ECO:0007669"/>
    <property type="project" value="InterPro"/>
</dbReference>
<proteinExistence type="predicted"/>
<evidence type="ECO:0000256" key="3">
    <source>
        <dbReference type="ARBA" id="ARBA00022842"/>
    </source>
</evidence>
<dbReference type="InterPro" id="IPR013342">
    <property type="entry name" value="Mandelate_racemase_C"/>
</dbReference>
<comment type="caution">
    <text evidence="5">The sequence shown here is derived from an EMBL/GenBank/DDBJ whole genome shotgun (WGS) entry which is preliminary data.</text>
</comment>
<evidence type="ECO:0000259" key="4">
    <source>
        <dbReference type="SMART" id="SM00922"/>
    </source>
</evidence>
<evidence type="ECO:0000313" key="6">
    <source>
        <dbReference type="Proteomes" id="UP000886817"/>
    </source>
</evidence>
<dbReference type="SUPFAM" id="SSF51604">
    <property type="entry name" value="Enolase C-terminal domain-like"/>
    <property type="match status" value="1"/>
</dbReference>
<dbReference type="EMBL" id="DXEX01000014">
    <property type="protein sequence ID" value="HIX58204.1"/>
    <property type="molecule type" value="Genomic_DNA"/>
</dbReference>
<evidence type="ECO:0000256" key="2">
    <source>
        <dbReference type="ARBA" id="ARBA00022723"/>
    </source>
</evidence>
<dbReference type="GO" id="GO:0016052">
    <property type="term" value="P:carbohydrate catabolic process"/>
    <property type="evidence" value="ECO:0007669"/>
    <property type="project" value="TreeGrafter"/>
</dbReference>
<sequence>MLSYQEAYDKKVRFVRAELYVFRPLKLSRGFCDSTTISLHDQVPVDAWLRLYNQNGTMGECPCSGRMEYFLKQIITEESKSYREWYQLLHWEARNCGFSGETAVELGRLDLAFHDMLAKEEGLPLHRFLGAERDWAAVYASGMGTNLTIPEMEKQVQEFIDDGYTTFKMKAATDFGSRLEWDLERIGIVRSMIGEHARLAVDVNQLWKAEEALEFAKRIEKYDIAWLEEPVHSYDMLELEKLTRESPIPIAMGESPRCYYPMESYVKAGVAHLQPIPSNLSSVQEWLDTQALARRHGLELSSGGLSHLTASFIATGLEEDMVEYLKPVVGPLYDLMEKRPREEKGRFYLPLEPGISMSPDIAALERRKVFSSVCYY</sequence>
<dbReference type="PANTHER" id="PTHR13794">
    <property type="entry name" value="ENOLASE SUPERFAMILY, MANDELATE RACEMASE"/>
    <property type="match status" value="1"/>
</dbReference>
<keyword evidence="2" id="KW-0479">Metal-binding</keyword>
<dbReference type="PROSITE" id="PS00909">
    <property type="entry name" value="MR_MLE_2"/>
    <property type="match status" value="1"/>
</dbReference>
<dbReference type="InterPro" id="IPR046945">
    <property type="entry name" value="RHMD-like"/>
</dbReference>
<accession>A0A9D1WFW0</accession>
<dbReference type="SUPFAM" id="SSF54826">
    <property type="entry name" value="Enolase N-terminal domain-like"/>
    <property type="match status" value="1"/>
</dbReference>
<name>A0A9D1WFW0_9FIRM</name>